<gene>
    <name evidence="11" type="primary">CSON003975</name>
</gene>
<feature type="compositionally biased region" description="Low complexity" evidence="8">
    <location>
        <begin position="82"/>
        <end position="98"/>
    </location>
</feature>
<dbReference type="PROSITE" id="PS50157">
    <property type="entry name" value="ZINC_FINGER_C2H2_2"/>
    <property type="match status" value="1"/>
</dbReference>
<evidence type="ECO:0000256" key="5">
    <source>
        <dbReference type="ARBA" id="ARBA00022833"/>
    </source>
</evidence>
<name>A0A336N0M9_CULSO</name>
<accession>A0A336N0M9</accession>
<dbReference type="Pfam" id="PF00096">
    <property type="entry name" value="zf-C2H2"/>
    <property type="match status" value="1"/>
</dbReference>
<evidence type="ECO:0000256" key="8">
    <source>
        <dbReference type="SAM" id="MobiDB-lite"/>
    </source>
</evidence>
<dbReference type="EMBL" id="UFQT01001761">
    <property type="protein sequence ID" value="SSX31698.1"/>
    <property type="molecule type" value="Genomic_DNA"/>
</dbReference>
<feature type="compositionally biased region" description="Polar residues" evidence="8">
    <location>
        <begin position="117"/>
        <end position="139"/>
    </location>
</feature>
<reference evidence="10" key="1">
    <citation type="submission" date="2018-04" db="EMBL/GenBank/DDBJ databases">
        <authorList>
            <person name="Go L.Y."/>
            <person name="Mitchell J.A."/>
        </authorList>
    </citation>
    <scope>NUCLEOTIDE SEQUENCE</scope>
    <source>
        <tissue evidence="10">Whole organism</tissue>
    </source>
</reference>
<feature type="region of interest" description="Disordered" evidence="8">
    <location>
        <begin position="64"/>
        <end position="99"/>
    </location>
</feature>
<dbReference type="InterPro" id="IPR036236">
    <property type="entry name" value="Znf_C2H2_sf"/>
</dbReference>
<evidence type="ECO:0000256" key="1">
    <source>
        <dbReference type="ARBA" id="ARBA00004123"/>
    </source>
</evidence>
<keyword evidence="5" id="KW-0862">Zinc</keyword>
<organism evidence="11">
    <name type="scientific">Culicoides sonorensis</name>
    <name type="common">Biting midge</name>
    <dbReference type="NCBI Taxonomy" id="179676"/>
    <lineage>
        <taxon>Eukaryota</taxon>
        <taxon>Metazoa</taxon>
        <taxon>Ecdysozoa</taxon>
        <taxon>Arthropoda</taxon>
        <taxon>Hexapoda</taxon>
        <taxon>Insecta</taxon>
        <taxon>Pterygota</taxon>
        <taxon>Neoptera</taxon>
        <taxon>Endopterygota</taxon>
        <taxon>Diptera</taxon>
        <taxon>Nematocera</taxon>
        <taxon>Chironomoidea</taxon>
        <taxon>Ceratopogonidae</taxon>
        <taxon>Ceratopogoninae</taxon>
        <taxon>Culicoides</taxon>
        <taxon>Monoculicoides</taxon>
    </lineage>
</organism>
<dbReference type="VEuPathDB" id="VectorBase:CSON003975"/>
<evidence type="ECO:0000256" key="7">
    <source>
        <dbReference type="PROSITE-ProRule" id="PRU00042"/>
    </source>
</evidence>
<keyword evidence="4 7" id="KW-0863">Zinc-finger</keyword>
<keyword evidence="6" id="KW-0539">Nucleus</keyword>
<keyword evidence="3" id="KW-0677">Repeat</keyword>
<dbReference type="GO" id="GO:0005634">
    <property type="term" value="C:nucleus"/>
    <property type="evidence" value="ECO:0007669"/>
    <property type="project" value="UniProtKB-SubCell"/>
</dbReference>
<feature type="region of interest" description="Disordered" evidence="8">
    <location>
        <begin position="117"/>
        <end position="147"/>
    </location>
</feature>
<dbReference type="Gene3D" id="3.30.160.60">
    <property type="entry name" value="Classic Zinc Finger"/>
    <property type="match status" value="1"/>
</dbReference>
<feature type="compositionally biased region" description="Low complexity" evidence="8">
    <location>
        <begin position="64"/>
        <end position="74"/>
    </location>
</feature>
<dbReference type="InterPro" id="IPR050888">
    <property type="entry name" value="ZnF_C2H2-type_TF"/>
</dbReference>
<evidence type="ECO:0000256" key="4">
    <source>
        <dbReference type="ARBA" id="ARBA00022771"/>
    </source>
</evidence>
<evidence type="ECO:0000259" key="9">
    <source>
        <dbReference type="PROSITE" id="PS50157"/>
    </source>
</evidence>
<dbReference type="GO" id="GO:0008270">
    <property type="term" value="F:zinc ion binding"/>
    <property type="evidence" value="ECO:0007669"/>
    <property type="project" value="UniProtKB-KW"/>
</dbReference>
<evidence type="ECO:0000256" key="3">
    <source>
        <dbReference type="ARBA" id="ARBA00022737"/>
    </source>
</evidence>
<dbReference type="EMBL" id="UFQS01001761">
    <property type="protein sequence ID" value="SSX12246.1"/>
    <property type="molecule type" value="Genomic_DNA"/>
</dbReference>
<dbReference type="AlphaFoldDB" id="A0A336N0M9"/>
<dbReference type="InterPro" id="IPR013087">
    <property type="entry name" value="Znf_C2H2_type"/>
</dbReference>
<dbReference type="SMART" id="SM00355">
    <property type="entry name" value="ZnF_C2H2"/>
    <property type="match status" value="2"/>
</dbReference>
<evidence type="ECO:0000313" key="11">
    <source>
        <dbReference type="EMBL" id="SSX31698.1"/>
    </source>
</evidence>
<sequence length="345" mass="38758">MISEYSNQDNKKTQLLPPIIPNLGLLFANKTLESVPGSNLHSIKIRVNPLMQQQATNLIKMRTNNNNVNSNSDNPTQSAQDLTQPPTSSTQITSSPLSEYHQNNITVPIITSVSSLANGNQTPTNSSQYQATSSCQDNNSPSSRQPLRRRIRRKGGAPDDQAEQLTEMSVRGLNLFRYASISEGVYKCTECAKDNVQKTFKNKYSFQRHAFLYHEGTQRKVFPCPICSKEFSRPDKMKNHMKTTHDCFVSKDSKNTFPLNFLMESSGGGDGMSQNNGPIIMHQKYDNENQQQLQQQQQQQQHANATLEYLRQQSAENSLQLQMIGLNSALSLTMPKLESLLPTTQ</sequence>
<evidence type="ECO:0000313" key="10">
    <source>
        <dbReference type="EMBL" id="SSX12246.1"/>
    </source>
</evidence>
<proteinExistence type="predicted"/>
<dbReference type="PROSITE" id="PS00028">
    <property type="entry name" value="ZINC_FINGER_C2H2_1"/>
    <property type="match status" value="1"/>
</dbReference>
<reference evidence="11" key="2">
    <citation type="submission" date="2018-07" db="EMBL/GenBank/DDBJ databases">
        <authorList>
            <person name="Quirk P.G."/>
            <person name="Krulwich T.A."/>
        </authorList>
    </citation>
    <scope>NUCLEOTIDE SEQUENCE</scope>
</reference>
<comment type="subcellular location">
    <subcellularLocation>
        <location evidence="1">Nucleus</location>
    </subcellularLocation>
</comment>
<dbReference type="SUPFAM" id="SSF57667">
    <property type="entry name" value="beta-beta-alpha zinc fingers"/>
    <property type="match status" value="1"/>
</dbReference>
<feature type="domain" description="C2H2-type" evidence="9">
    <location>
        <begin position="222"/>
        <end position="245"/>
    </location>
</feature>
<keyword evidence="2" id="KW-0479">Metal-binding</keyword>
<dbReference type="PANTHER" id="PTHR24406">
    <property type="entry name" value="TRANSCRIPTIONAL REPRESSOR CTCFL-RELATED"/>
    <property type="match status" value="1"/>
</dbReference>
<evidence type="ECO:0000256" key="6">
    <source>
        <dbReference type="ARBA" id="ARBA00023242"/>
    </source>
</evidence>
<evidence type="ECO:0000256" key="2">
    <source>
        <dbReference type="ARBA" id="ARBA00022723"/>
    </source>
</evidence>
<protein>
    <submittedName>
        <fullName evidence="11">CSON003975 protein</fullName>
    </submittedName>
</protein>